<protein>
    <submittedName>
        <fullName evidence="3">DUF222 domain-containing protein</fullName>
    </submittedName>
</protein>
<feature type="compositionally biased region" description="Basic residues" evidence="1">
    <location>
        <begin position="481"/>
        <end position="490"/>
    </location>
</feature>
<feature type="compositionally biased region" description="Basic and acidic residues" evidence="1">
    <location>
        <begin position="295"/>
        <end position="305"/>
    </location>
</feature>
<feature type="region of interest" description="Disordered" evidence="1">
    <location>
        <begin position="275"/>
        <end position="314"/>
    </location>
</feature>
<dbReference type="RefSeq" id="WP_241177790.1">
    <property type="nucleotide sequence ID" value="NZ_CP034072.1"/>
</dbReference>
<feature type="compositionally biased region" description="Basic and acidic residues" evidence="1">
    <location>
        <begin position="498"/>
        <end position="513"/>
    </location>
</feature>
<reference evidence="3 4" key="1">
    <citation type="submission" date="2024-12" db="EMBL/GenBank/DDBJ databases">
        <title>The coexistence of Mycolicibacterium septicum and Mycolicibacterium nivoides in clinical samples.</title>
        <authorList>
            <person name="Wang C."/>
            <person name="Feng Y."/>
            <person name="Zong Z."/>
        </authorList>
    </citation>
    <scope>NUCLEOTIDE SEQUENCE [LARGE SCALE GENOMIC DNA]</scope>
    <source>
        <strain evidence="3 4">120309</strain>
    </source>
</reference>
<evidence type="ECO:0000256" key="1">
    <source>
        <dbReference type="SAM" id="MobiDB-lite"/>
    </source>
</evidence>
<organism evidence="3 4">
    <name type="scientific">Mycolicibacterium nivoides</name>
    <dbReference type="NCBI Taxonomy" id="2487344"/>
    <lineage>
        <taxon>Bacteria</taxon>
        <taxon>Bacillati</taxon>
        <taxon>Actinomycetota</taxon>
        <taxon>Actinomycetes</taxon>
        <taxon>Mycobacteriales</taxon>
        <taxon>Mycobacteriaceae</taxon>
        <taxon>Mycolicibacterium</taxon>
    </lineage>
</organism>
<sequence length="513" mass="55062">MFELLDRQALGELTDAALIDAVEHRTRAEAVEAAGRLAVIAEIVARHCDDEDDASAHRTIDGWETATAAVSAACNLSRGAASAQMRIAQALRERLPKVAAVFARGDISAKVVSTITWRTQLVTDDDALALIDTALAGAATTYGALTATKAEQAIDVWVEKFDPAAVRKTRTAARERDIHFGDPDDPNGTVSIWGRLLATDAALIKNLLNTMTRGVCDNDPRTIGQRRSDALGAIGAGADHLTCQCGTPDCEATGIDPRSRAVVIHLLAEVLPESATSAHSDEEAQTPAGPAQLPRDPRIHGRPDPSDYPADRTPAVSGSPAVILGGGVVPVPLLAELIATGATVKHVTHPEDLTAQPHYRPSTKLATFVQMRDLVCMFPGCGVAAHNCDLDHTTPWPAGATHPGNLGPKCRTHHLIKTFETGENGWADVQHPDGSHTWTAPTGHTYQTTPFSQILFPGRTSHTPSPPAKSTPTPTVDRHMRMPVRQRTRQQSRTQRINTERRLNAELDKPPPY</sequence>
<feature type="region of interest" description="Disordered" evidence="1">
    <location>
        <begin position="456"/>
        <end position="513"/>
    </location>
</feature>
<dbReference type="EMBL" id="JBKBDD010000007">
    <property type="protein sequence ID" value="MFN6545450.1"/>
    <property type="molecule type" value="Genomic_DNA"/>
</dbReference>
<feature type="domain" description="DUF222" evidence="2">
    <location>
        <begin position="25"/>
        <end position="277"/>
    </location>
</feature>
<dbReference type="InterPro" id="IPR003870">
    <property type="entry name" value="DUF222"/>
</dbReference>
<dbReference type="InterPro" id="IPR003615">
    <property type="entry name" value="HNH_nuc"/>
</dbReference>
<evidence type="ECO:0000313" key="4">
    <source>
        <dbReference type="Proteomes" id="UP001635816"/>
    </source>
</evidence>
<dbReference type="CDD" id="cd00085">
    <property type="entry name" value="HNHc"/>
    <property type="match status" value="1"/>
</dbReference>
<dbReference type="Pfam" id="PF02720">
    <property type="entry name" value="DUF222"/>
    <property type="match status" value="1"/>
</dbReference>
<accession>A0ABW9LCE2</accession>
<evidence type="ECO:0000313" key="3">
    <source>
        <dbReference type="EMBL" id="MFN6545450.1"/>
    </source>
</evidence>
<name>A0ABW9LCE2_9MYCO</name>
<evidence type="ECO:0000259" key="2">
    <source>
        <dbReference type="Pfam" id="PF02720"/>
    </source>
</evidence>
<comment type="caution">
    <text evidence="3">The sequence shown here is derived from an EMBL/GenBank/DDBJ whole genome shotgun (WGS) entry which is preliminary data.</text>
</comment>
<dbReference type="GeneID" id="300558328"/>
<gene>
    <name evidence="3" type="ORF">ACK4CT_19855</name>
</gene>
<keyword evidence="4" id="KW-1185">Reference proteome</keyword>
<dbReference type="Proteomes" id="UP001635816">
    <property type="component" value="Unassembled WGS sequence"/>
</dbReference>
<proteinExistence type="predicted"/>